<dbReference type="AlphaFoldDB" id="A0A5C6A5B1"/>
<dbReference type="InterPro" id="IPR036188">
    <property type="entry name" value="FAD/NAD-bd_sf"/>
</dbReference>
<gene>
    <name evidence="2" type="ORF">Pla52n_53810</name>
</gene>
<organism evidence="2 3">
    <name type="scientific">Stieleria varia</name>
    <dbReference type="NCBI Taxonomy" id="2528005"/>
    <lineage>
        <taxon>Bacteria</taxon>
        <taxon>Pseudomonadati</taxon>
        <taxon>Planctomycetota</taxon>
        <taxon>Planctomycetia</taxon>
        <taxon>Pirellulales</taxon>
        <taxon>Pirellulaceae</taxon>
        <taxon>Stieleria</taxon>
    </lineage>
</organism>
<dbReference type="GO" id="GO:0071949">
    <property type="term" value="F:FAD binding"/>
    <property type="evidence" value="ECO:0007669"/>
    <property type="project" value="InterPro"/>
</dbReference>
<feature type="domain" description="FAD-binding" evidence="1">
    <location>
        <begin position="2"/>
        <end position="296"/>
    </location>
</feature>
<dbReference type="PANTHER" id="PTHR42685:SF22">
    <property type="entry name" value="CONDITIONED MEDIUM FACTOR RECEPTOR 1"/>
    <property type="match status" value="1"/>
</dbReference>
<evidence type="ECO:0000259" key="1">
    <source>
        <dbReference type="Pfam" id="PF01494"/>
    </source>
</evidence>
<dbReference type="Gene3D" id="3.50.50.60">
    <property type="entry name" value="FAD/NAD(P)-binding domain"/>
    <property type="match status" value="1"/>
</dbReference>
<dbReference type="Pfam" id="PF01494">
    <property type="entry name" value="FAD_binding_3"/>
    <property type="match status" value="1"/>
</dbReference>
<dbReference type="Proteomes" id="UP000320176">
    <property type="component" value="Unassembled WGS sequence"/>
</dbReference>
<evidence type="ECO:0000313" key="2">
    <source>
        <dbReference type="EMBL" id="TWT94560.1"/>
    </source>
</evidence>
<keyword evidence="3" id="KW-1185">Reference proteome</keyword>
<proteinExistence type="predicted"/>
<reference evidence="2 3" key="1">
    <citation type="submission" date="2019-02" db="EMBL/GenBank/DDBJ databases">
        <title>Deep-cultivation of Planctomycetes and their phenomic and genomic characterization uncovers novel biology.</title>
        <authorList>
            <person name="Wiegand S."/>
            <person name="Jogler M."/>
            <person name="Boedeker C."/>
            <person name="Pinto D."/>
            <person name="Vollmers J."/>
            <person name="Rivas-Marin E."/>
            <person name="Kohn T."/>
            <person name="Peeters S.H."/>
            <person name="Heuer A."/>
            <person name="Rast P."/>
            <person name="Oberbeckmann S."/>
            <person name="Bunk B."/>
            <person name="Jeske O."/>
            <person name="Meyerdierks A."/>
            <person name="Storesund J.E."/>
            <person name="Kallscheuer N."/>
            <person name="Luecker S."/>
            <person name="Lage O.M."/>
            <person name="Pohl T."/>
            <person name="Merkel B.J."/>
            <person name="Hornburger P."/>
            <person name="Mueller R.-W."/>
            <person name="Bruemmer F."/>
            <person name="Labrenz M."/>
            <person name="Spormann A.M."/>
            <person name="Op Den Camp H."/>
            <person name="Overmann J."/>
            <person name="Amann R."/>
            <person name="Jetten M.S.M."/>
            <person name="Mascher T."/>
            <person name="Medema M.H."/>
            <person name="Devos D.P."/>
            <person name="Kaster A.-K."/>
            <person name="Ovreas L."/>
            <person name="Rohde M."/>
            <person name="Galperin M.Y."/>
            <person name="Jogler C."/>
        </authorList>
    </citation>
    <scope>NUCLEOTIDE SEQUENCE [LARGE SCALE GENOMIC DNA]</scope>
    <source>
        <strain evidence="2 3">Pla52n</strain>
    </source>
</reference>
<evidence type="ECO:0000313" key="3">
    <source>
        <dbReference type="Proteomes" id="UP000320176"/>
    </source>
</evidence>
<dbReference type="PANTHER" id="PTHR42685">
    <property type="entry name" value="GERANYLGERANYL DIPHOSPHATE REDUCTASE"/>
    <property type="match status" value="1"/>
</dbReference>
<accession>A0A5C6A5B1</accession>
<dbReference type="SUPFAM" id="SSF51905">
    <property type="entry name" value="FAD/NAD(P)-binding domain"/>
    <property type="match status" value="1"/>
</dbReference>
<dbReference type="EMBL" id="SJPN01000007">
    <property type="protein sequence ID" value="TWT94560.1"/>
    <property type="molecule type" value="Genomic_DNA"/>
</dbReference>
<name>A0A5C6A5B1_9BACT</name>
<comment type="caution">
    <text evidence="2">The sequence shown here is derived from an EMBL/GenBank/DDBJ whole genome shotgun (WGS) entry which is preliminary data.</text>
</comment>
<dbReference type="InterPro" id="IPR002938">
    <property type="entry name" value="FAD-bd"/>
</dbReference>
<protein>
    <recommendedName>
        <fullName evidence="1">FAD-binding domain-containing protein</fullName>
    </recommendedName>
</protein>
<dbReference type="InterPro" id="IPR050407">
    <property type="entry name" value="Geranylgeranyl_reductase"/>
</dbReference>
<sequence>MLLVDKSEFPRRKVCGCYLNGSALATLRSVGLGELTASLNAPSVDRVRMGSQGRTAELSLPRGAAISREVLDSELVRHAISAGAEFLSGASVRVGALGEQERLFEVSHAEGKCGGRAKVIIVADGVSGHSLRECTDIQFSFAPHSLIGTAAMTDTLPDGYRKGTIHMAIGKSGYVGALQLQDGRLDVAGAFDPDEIKRSSVGEVAQAISDGSGLPQLRGLASLDWRGTPPLSRTPSRPAAQRLFLVGDAAGYVEPFTGEGMSWALASGRSVVPCVAEALDGKVDEAQLRWVREHRRLLQSRQRACRWLTRGLRRPVLVGAAISLLSRMPSLASPVVSWINRSPSLEAS</sequence>